<feature type="transmembrane region" description="Helical" evidence="1">
    <location>
        <begin position="127"/>
        <end position="148"/>
    </location>
</feature>
<keyword evidence="1" id="KW-1133">Transmembrane helix</keyword>
<accession>A0ABQ4XSM2</accession>
<feature type="transmembrane region" description="Helical" evidence="1">
    <location>
        <begin position="101"/>
        <end position="121"/>
    </location>
</feature>
<evidence type="ECO:0000256" key="1">
    <source>
        <dbReference type="SAM" id="Phobius"/>
    </source>
</evidence>
<gene>
    <name evidence="2" type="ORF">Tco_0682278</name>
</gene>
<evidence type="ECO:0000313" key="3">
    <source>
        <dbReference type="Proteomes" id="UP001151760"/>
    </source>
</evidence>
<evidence type="ECO:0000313" key="2">
    <source>
        <dbReference type="EMBL" id="GJS67713.1"/>
    </source>
</evidence>
<sequence>MFSGYFRTPTVTASLFAAPKSSQFRESYLTSGYCDRRWSDFAFIRHADPTKVRIGKRKIKEGQVSLLESTRGHVISLVVIEHGLIPCACITSSRVLRLRLLATYCYCWLPLSLWSMAQRIGPPRQCVALVATPACVGAGFLLTLFIFLKVWFLKTRQQTYVPKLETFENDSAS</sequence>
<reference evidence="2" key="1">
    <citation type="journal article" date="2022" name="Int. J. Mol. Sci.">
        <title>Draft Genome of Tanacetum Coccineum: Genomic Comparison of Closely Related Tanacetum-Family Plants.</title>
        <authorList>
            <person name="Yamashiro T."/>
            <person name="Shiraishi A."/>
            <person name="Nakayama K."/>
            <person name="Satake H."/>
        </authorList>
    </citation>
    <scope>NUCLEOTIDE SEQUENCE</scope>
</reference>
<dbReference type="EMBL" id="BQNB010009738">
    <property type="protein sequence ID" value="GJS67713.1"/>
    <property type="molecule type" value="Genomic_DNA"/>
</dbReference>
<proteinExistence type="predicted"/>
<organism evidence="2 3">
    <name type="scientific">Tanacetum coccineum</name>
    <dbReference type="NCBI Taxonomy" id="301880"/>
    <lineage>
        <taxon>Eukaryota</taxon>
        <taxon>Viridiplantae</taxon>
        <taxon>Streptophyta</taxon>
        <taxon>Embryophyta</taxon>
        <taxon>Tracheophyta</taxon>
        <taxon>Spermatophyta</taxon>
        <taxon>Magnoliopsida</taxon>
        <taxon>eudicotyledons</taxon>
        <taxon>Gunneridae</taxon>
        <taxon>Pentapetalae</taxon>
        <taxon>asterids</taxon>
        <taxon>campanulids</taxon>
        <taxon>Asterales</taxon>
        <taxon>Asteraceae</taxon>
        <taxon>Asteroideae</taxon>
        <taxon>Anthemideae</taxon>
        <taxon>Anthemidinae</taxon>
        <taxon>Tanacetum</taxon>
    </lineage>
</organism>
<comment type="caution">
    <text evidence="2">The sequence shown here is derived from an EMBL/GenBank/DDBJ whole genome shotgun (WGS) entry which is preliminary data.</text>
</comment>
<keyword evidence="3" id="KW-1185">Reference proteome</keyword>
<name>A0ABQ4XSM2_9ASTR</name>
<keyword evidence="1" id="KW-0472">Membrane</keyword>
<protein>
    <submittedName>
        <fullName evidence="2">Uncharacterized protein</fullName>
    </submittedName>
</protein>
<reference evidence="2" key="2">
    <citation type="submission" date="2022-01" db="EMBL/GenBank/DDBJ databases">
        <authorList>
            <person name="Yamashiro T."/>
            <person name="Shiraishi A."/>
            <person name="Satake H."/>
            <person name="Nakayama K."/>
        </authorList>
    </citation>
    <scope>NUCLEOTIDE SEQUENCE</scope>
</reference>
<keyword evidence="1" id="KW-0812">Transmembrane</keyword>
<dbReference type="Proteomes" id="UP001151760">
    <property type="component" value="Unassembled WGS sequence"/>
</dbReference>